<gene>
    <name evidence="2" type="ORF">B7P43_G16422</name>
</gene>
<sequence length="322" mass="37086">MDTWRNLHNNCQTFREWLITAERMIGEWQSTDLPLADAKAKQKDLEKQVTMKHRTMSNIGLACREIVGRSQPPESTNIQSMVDDLRHRWQVVLAELTTRRDKITAMEAAANLKEEMKLFVDSTQVCLDQVKSLLGSTANPSDDTSLAVRLSMIKVRKEELVEMKRELEKLKKLKQVQNSERLRNLSTAMEKASSGLSDHHEYIECKLSSLKKYTTHLDAVIAWVMETRTRINISKELPDKEKKRVIDNIMVSVRDRETEVTEALENFTNLEKECEGARQPVSVELQEKIKKLREDWKYVKNRGEEVTSQDAIVQAAAASPVY</sequence>
<protein>
    <recommendedName>
        <fullName evidence="4">Dystrophin</fullName>
    </recommendedName>
</protein>
<dbReference type="SMART" id="SM00150">
    <property type="entry name" value="SPEC"/>
    <property type="match status" value="1"/>
</dbReference>
<dbReference type="GO" id="GO:0005737">
    <property type="term" value="C:cytoplasm"/>
    <property type="evidence" value="ECO:0007669"/>
    <property type="project" value="UniProtKB-ARBA"/>
</dbReference>
<evidence type="ECO:0000313" key="2">
    <source>
        <dbReference type="EMBL" id="PNF20187.1"/>
    </source>
</evidence>
<dbReference type="EMBL" id="NEVH01020989">
    <property type="protein sequence ID" value="PNF20187.1"/>
    <property type="molecule type" value="Genomic_DNA"/>
</dbReference>
<dbReference type="Proteomes" id="UP000235965">
    <property type="component" value="Unassembled WGS sequence"/>
</dbReference>
<evidence type="ECO:0000313" key="3">
    <source>
        <dbReference type="Proteomes" id="UP000235965"/>
    </source>
</evidence>
<dbReference type="AlphaFoldDB" id="A0A2J7PV27"/>
<proteinExistence type="predicted"/>
<dbReference type="OrthoDB" id="10057795at2759"/>
<evidence type="ECO:0008006" key="4">
    <source>
        <dbReference type="Google" id="ProtNLM"/>
    </source>
</evidence>
<dbReference type="Gene3D" id="1.20.58.60">
    <property type="match status" value="2"/>
</dbReference>
<comment type="caution">
    <text evidence="2">The sequence shown here is derived from an EMBL/GenBank/DDBJ whole genome shotgun (WGS) entry which is preliminary data.</text>
</comment>
<reference evidence="2 3" key="1">
    <citation type="submission" date="2017-12" db="EMBL/GenBank/DDBJ databases">
        <title>Hemimetabolous genomes reveal molecular basis of termite eusociality.</title>
        <authorList>
            <person name="Harrison M.C."/>
            <person name="Jongepier E."/>
            <person name="Robertson H.M."/>
            <person name="Arning N."/>
            <person name="Bitard-Feildel T."/>
            <person name="Chao H."/>
            <person name="Childers C.P."/>
            <person name="Dinh H."/>
            <person name="Doddapaneni H."/>
            <person name="Dugan S."/>
            <person name="Gowin J."/>
            <person name="Greiner C."/>
            <person name="Han Y."/>
            <person name="Hu H."/>
            <person name="Hughes D.S.T."/>
            <person name="Huylmans A.-K."/>
            <person name="Kemena C."/>
            <person name="Kremer L.P.M."/>
            <person name="Lee S.L."/>
            <person name="Lopez-Ezquerra A."/>
            <person name="Mallet L."/>
            <person name="Monroy-Kuhn J.M."/>
            <person name="Moser A."/>
            <person name="Murali S.C."/>
            <person name="Muzny D.M."/>
            <person name="Otani S."/>
            <person name="Piulachs M.-D."/>
            <person name="Poelchau M."/>
            <person name="Qu J."/>
            <person name="Schaub F."/>
            <person name="Wada-Katsumata A."/>
            <person name="Worley K.C."/>
            <person name="Xie Q."/>
            <person name="Ylla G."/>
            <person name="Poulsen M."/>
            <person name="Gibbs R.A."/>
            <person name="Schal C."/>
            <person name="Richards S."/>
            <person name="Belles X."/>
            <person name="Korb J."/>
            <person name="Bornberg-Bauer E."/>
        </authorList>
    </citation>
    <scope>NUCLEOTIDE SEQUENCE [LARGE SCALE GENOMIC DNA]</scope>
    <source>
        <tissue evidence="2">Whole body</tissue>
    </source>
</reference>
<evidence type="ECO:0000256" key="1">
    <source>
        <dbReference type="SAM" id="Coils"/>
    </source>
</evidence>
<dbReference type="STRING" id="105785.A0A2J7PV27"/>
<dbReference type="InterPro" id="IPR018159">
    <property type="entry name" value="Spectrin/alpha-actinin"/>
</dbReference>
<keyword evidence="3" id="KW-1185">Reference proteome</keyword>
<dbReference type="InParanoid" id="A0A2J7PV27"/>
<keyword evidence="1" id="KW-0175">Coiled coil</keyword>
<feature type="non-terminal residue" evidence="2">
    <location>
        <position position="322"/>
    </location>
</feature>
<name>A0A2J7PV27_9NEOP</name>
<feature type="coiled-coil region" evidence="1">
    <location>
        <begin position="153"/>
        <end position="180"/>
    </location>
</feature>
<accession>A0A2J7PV27</accession>
<organism evidence="2 3">
    <name type="scientific">Cryptotermes secundus</name>
    <dbReference type="NCBI Taxonomy" id="105785"/>
    <lineage>
        <taxon>Eukaryota</taxon>
        <taxon>Metazoa</taxon>
        <taxon>Ecdysozoa</taxon>
        <taxon>Arthropoda</taxon>
        <taxon>Hexapoda</taxon>
        <taxon>Insecta</taxon>
        <taxon>Pterygota</taxon>
        <taxon>Neoptera</taxon>
        <taxon>Polyneoptera</taxon>
        <taxon>Dictyoptera</taxon>
        <taxon>Blattodea</taxon>
        <taxon>Blattoidea</taxon>
        <taxon>Termitoidae</taxon>
        <taxon>Kalotermitidae</taxon>
        <taxon>Cryptotermitinae</taxon>
        <taxon>Cryptotermes</taxon>
    </lineage>
</organism>
<dbReference type="SUPFAM" id="SSF46966">
    <property type="entry name" value="Spectrin repeat"/>
    <property type="match status" value="1"/>
</dbReference>